<evidence type="ECO:0000313" key="4">
    <source>
        <dbReference type="EMBL" id="WNP39328.1"/>
    </source>
</evidence>
<dbReference type="EMBL" id="CP135131">
    <property type="protein sequence ID" value="WNP39328.1"/>
    <property type="molecule type" value="Genomic_DNA"/>
</dbReference>
<protein>
    <submittedName>
        <fullName evidence="1">Uncharacterized protein</fullName>
    </submittedName>
</protein>
<accession>A0AA96DHT2</accession>
<name>A0AA96DHT2_9BACT</name>
<organism evidence="1">
    <name type="scientific">Arcobacter sp. AZ-2023</name>
    <dbReference type="NCBI Taxonomy" id="3074453"/>
    <lineage>
        <taxon>Bacteria</taxon>
        <taxon>Pseudomonadati</taxon>
        <taxon>Campylobacterota</taxon>
        <taxon>Epsilonproteobacteria</taxon>
        <taxon>Campylobacterales</taxon>
        <taxon>Arcobacteraceae</taxon>
        <taxon>Arcobacter</taxon>
    </lineage>
</organism>
<evidence type="ECO:0000313" key="1">
    <source>
        <dbReference type="EMBL" id="WNL28119.1"/>
    </source>
</evidence>
<reference evidence="1" key="1">
    <citation type="submission" date="2023-09" db="EMBL/GenBank/DDBJ databases">
        <title>Arcobacter tbilisiensis sp. nov. isolated from chicken meat in Tbilisi, Georgia.</title>
        <authorList>
            <person name="Matthias R."/>
            <person name="Zautner A.E."/>
        </authorList>
    </citation>
    <scope>NUCLEOTIDE SEQUENCE</scope>
    <source>
        <strain evidence="3">LEO 101</strain>
        <strain evidence="1">LEO 49</strain>
        <strain evidence="4">LEO 50</strain>
        <strain evidence="2">LEO 53</strain>
    </source>
</reference>
<dbReference type="AlphaFoldDB" id="A0AA96DHT2"/>
<evidence type="ECO:0000313" key="2">
    <source>
        <dbReference type="EMBL" id="WNL31086.1"/>
    </source>
</evidence>
<dbReference type="EMBL" id="CP134855">
    <property type="protein sequence ID" value="WNL31086.1"/>
    <property type="molecule type" value="Genomic_DNA"/>
</dbReference>
<proteinExistence type="predicted"/>
<gene>
    <name evidence="3" type="ORF">RJG58_06250</name>
    <name evidence="4" type="ORF">RMP69_06250</name>
    <name evidence="1" type="ORF">RMQ65_01845</name>
    <name evidence="2" type="ORF">RMQ67_06250</name>
</gene>
<evidence type="ECO:0000313" key="3">
    <source>
        <dbReference type="EMBL" id="WNP37236.1"/>
    </source>
</evidence>
<dbReference type="EMBL" id="CP134853">
    <property type="protein sequence ID" value="WNL28119.1"/>
    <property type="molecule type" value="Genomic_DNA"/>
</dbReference>
<sequence>MLKKIVYIKSYPSGLRVESLLGRVNIGFNNKLTHKNFIAIVRELVSILDELRKDNNFKTIYIKSHLLIDRKLLRKLENNSSGQVTDDLVNKKFLKILTNNNYNFKHSTTKISIFRKYVYFLSMKIGLYLKKICTCNYTNKKTFRIPDTNYMGNIEIFL</sequence>
<dbReference type="EMBL" id="CP135130">
    <property type="protein sequence ID" value="WNP37236.1"/>
    <property type="molecule type" value="Genomic_DNA"/>
</dbReference>